<organism evidence="2 3">
    <name type="scientific">Flavobacterium suaedae</name>
    <dbReference type="NCBI Taxonomy" id="1767027"/>
    <lineage>
        <taxon>Bacteria</taxon>
        <taxon>Pseudomonadati</taxon>
        <taxon>Bacteroidota</taxon>
        <taxon>Flavobacteriia</taxon>
        <taxon>Flavobacteriales</taxon>
        <taxon>Flavobacteriaceae</taxon>
        <taxon>Flavobacterium</taxon>
    </lineage>
</organism>
<sequence>MNTNRKKVAIGVAAGVLALAGVATLLKRRKDKKRAYKETVEDAKQHMKGKLNELQRKAQKDMKNAENETESAVNTAKEKANNWVNKTASA</sequence>
<name>A0ABQ1JSY7_9FLAO</name>
<protein>
    <recommendedName>
        <fullName evidence="4">YtxH domain-containing protein</fullName>
    </recommendedName>
</protein>
<proteinExistence type="predicted"/>
<evidence type="ECO:0008006" key="4">
    <source>
        <dbReference type="Google" id="ProtNLM"/>
    </source>
</evidence>
<accession>A0ABQ1JSY7</accession>
<feature type="region of interest" description="Disordered" evidence="1">
    <location>
        <begin position="30"/>
        <end position="90"/>
    </location>
</feature>
<dbReference type="InterPro" id="IPR019392">
    <property type="entry name" value="Miga"/>
</dbReference>
<keyword evidence="3" id="KW-1185">Reference proteome</keyword>
<dbReference type="EMBL" id="BMJE01000003">
    <property type="protein sequence ID" value="GGB73963.1"/>
    <property type="molecule type" value="Genomic_DNA"/>
</dbReference>
<dbReference type="Proteomes" id="UP000615760">
    <property type="component" value="Unassembled WGS sequence"/>
</dbReference>
<evidence type="ECO:0000313" key="3">
    <source>
        <dbReference type="Proteomes" id="UP000615760"/>
    </source>
</evidence>
<evidence type="ECO:0000313" key="2">
    <source>
        <dbReference type="EMBL" id="GGB73963.1"/>
    </source>
</evidence>
<dbReference type="Pfam" id="PF10265">
    <property type="entry name" value="Miga"/>
    <property type="match status" value="1"/>
</dbReference>
<gene>
    <name evidence="2" type="ORF">GCM10007424_12320</name>
</gene>
<comment type="caution">
    <text evidence="2">The sequence shown here is derived from an EMBL/GenBank/DDBJ whole genome shotgun (WGS) entry which is preliminary data.</text>
</comment>
<evidence type="ECO:0000256" key="1">
    <source>
        <dbReference type="SAM" id="MobiDB-lite"/>
    </source>
</evidence>
<feature type="compositionally biased region" description="Basic and acidic residues" evidence="1">
    <location>
        <begin position="36"/>
        <end position="66"/>
    </location>
</feature>
<dbReference type="RefSeq" id="WP_188620382.1">
    <property type="nucleotide sequence ID" value="NZ_BMJE01000003.1"/>
</dbReference>
<reference evidence="3" key="1">
    <citation type="journal article" date="2019" name="Int. J. Syst. Evol. Microbiol.">
        <title>The Global Catalogue of Microorganisms (GCM) 10K type strain sequencing project: providing services to taxonomists for standard genome sequencing and annotation.</title>
        <authorList>
            <consortium name="The Broad Institute Genomics Platform"/>
            <consortium name="The Broad Institute Genome Sequencing Center for Infectious Disease"/>
            <person name="Wu L."/>
            <person name="Ma J."/>
        </authorList>
    </citation>
    <scope>NUCLEOTIDE SEQUENCE [LARGE SCALE GENOMIC DNA]</scope>
    <source>
        <strain evidence="3">CGMCC 1.15461</strain>
    </source>
</reference>